<evidence type="ECO:0000259" key="8">
    <source>
        <dbReference type="Pfam" id="PF19053"/>
    </source>
</evidence>
<comment type="caution">
    <text evidence="9">The sequence shown here is derived from an EMBL/GenBank/DDBJ whole genome shotgun (WGS) entry which is preliminary data.</text>
</comment>
<feature type="domain" description="EccD-like transmembrane" evidence="8">
    <location>
        <begin position="122"/>
        <end position="460"/>
    </location>
</feature>
<evidence type="ECO:0000313" key="10">
    <source>
        <dbReference type="Proteomes" id="UP001501417"/>
    </source>
</evidence>
<name>A0ABP8F1H9_9MYCO</name>
<proteinExistence type="inferred from homology"/>
<dbReference type="Pfam" id="PF19053">
    <property type="entry name" value="EccD"/>
    <property type="match status" value="1"/>
</dbReference>
<keyword evidence="5 7" id="KW-1133">Transmembrane helix</keyword>
<accession>A0ABP8F1H9</accession>
<feature type="transmembrane region" description="Helical" evidence="7">
    <location>
        <begin position="434"/>
        <end position="457"/>
    </location>
</feature>
<evidence type="ECO:0000256" key="4">
    <source>
        <dbReference type="ARBA" id="ARBA00022692"/>
    </source>
</evidence>
<dbReference type="InterPro" id="IPR044049">
    <property type="entry name" value="EccD_transm"/>
</dbReference>
<keyword evidence="3" id="KW-1003">Cell membrane</keyword>
<feature type="transmembrane region" description="Helical" evidence="7">
    <location>
        <begin position="374"/>
        <end position="394"/>
    </location>
</feature>
<feature type="transmembrane region" description="Helical" evidence="7">
    <location>
        <begin position="182"/>
        <end position="204"/>
    </location>
</feature>
<protein>
    <submittedName>
        <fullName evidence="9">Type VII secretion system ESX-4 subunit EccD4</fullName>
    </submittedName>
</protein>
<keyword evidence="6 7" id="KW-0472">Membrane</keyword>
<dbReference type="Pfam" id="PF08817">
    <property type="entry name" value="YukD"/>
    <property type="match status" value="1"/>
</dbReference>
<evidence type="ECO:0000256" key="3">
    <source>
        <dbReference type="ARBA" id="ARBA00022475"/>
    </source>
</evidence>
<evidence type="ECO:0000256" key="6">
    <source>
        <dbReference type="ARBA" id="ARBA00023136"/>
    </source>
</evidence>
<comment type="subcellular location">
    <subcellularLocation>
        <location evidence="1">Cell membrane</location>
        <topology evidence="1">Multi-pass membrane protein</topology>
    </subcellularLocation>
</comment>
<dbReference type="InterPro" id="IPR024962">
    <property type="entry name" value="YukD-like"/>
</dbReference>
<feature type="transmembrane region" description="Helical" evidence="7">
    <location>
        <begin position="125"/>
        <end position="142"/>
    </location>
</feature>
<feature type="transmembrane region" description="Helical" evidence="7">
    <location>
        <begin position="319"/>
        <end position="338"/>
    </location>
</feature>
<dbReference type="EMBL" id="BAABGF010000043">
    <property type="protein sequence ID" value="GAA4292500.1"/>
    <property type="molecule type" value="Genomic_DNA"/>
</dbReference>
<keyword evidence="4 7" id="KW-0812">Transmembrane</keyword>
<gene>
    <name evidence="9" type="primary">eccD4</name>
    <name evidence="9" type="ORF">GCM10023161_39780</name>
</gene>
<evidence type="ECO:0000313" key="9">
    <source>
        <dbReference type="EMBL" id="GAA4292500.1"/>
    </source>
</evidence>
<feature type="transmembrane region" description="Helical" evidence="7">
    <location>
        <begin position="210"/>
        <end position="228"/>
    </location>
</feature>
<dbReference type="Gene3D" id="3.10.20.90">
    <property type="entry name" value="Phosphatidylinositol 3-kinase Catalytic Subunit, Chain A, domain 1"/>
    <property type="match status" value="1"/>
</dbReference>
<feature type="transmembrane region" description="Helical" evidence="7">
    <location>
        <begin position="400"/>
        <end position="422"/>
    </location>
</feature>
<dbReference type="PIRSF" id="PIRSF017804">
    <property type="entry name" value="Secretion_EccD1"/>
    <property type="match status" value="1"/>
</dbReference>
<sequence length="463" mass="46149">MPATDPGLRRVSIHSGATATDLSLPAEIPVAILTPSIVDVLEVRDDDDPTAKRYQLSPPGSSALDPSKTLAQNDIADGAVLLLSQQPAPPPVTRHHDVAEAVAEALASAPKPGTDARRRLAARRTGTVAASCLTAIGVLALIRNALSGNPGHEIHTTVGVAAGAGLVALLSAVVVHRAYRNAIAGLALNAMATAFAAVAGFLAVPGPPGVCNVLLAATATTVTCVLAMRASGCGVVALTAVSCLTTVVAVAALVGVITAAPPHALGAGSALVSLGLLGATARVSIVLAGLSPQLSAPADMDETEVSRARLTAQARRADAWLSSLLAGFSASAAVGAVVTVLAGASRLSCMAFGTVTGALLLLRARSGAALRMQTFAIAGMAVVGTTFGVAALSATSHGPWVAAAAATLSAAALYLGFAVPAMSLSPLARRSFDALEWLALVALVPLACWICGLYGAVRGLNLK</sequence>
<evidence type="ECO:0000256" key="1">
    <source>
        <dbReference type="ARBA" id="ARBA00004651"/>
    </source>
</evidence>
<organism evidence="9 10">
    <name type="scientific">Mycobacterium paraffinicum</name>
    <dbReference type="NCBI Taxonomy" id="53378"/>
    <lineage>
        <taxon>Bacteria</taxon>
        <taxon>Bacillati</taxon>
        <taxon>Actinomycetota</taxon>
        <taxon>Actinomycetes</taxon>
        <taxon>Mycobacteriales</taxon>
        <taxon>Mycobacteriaceae</taxon>
        <taxon>Mycobacterium</taxon>
    </lineage>
</organism>
<evidence type="ECO:0000256" key="2">
    <source>
        <dbReference type="ARBA" id="ARBA00006162"/>
    </source>
</evidence>
<comment type="similarity">
    <text evidence="2">Belongs to the EccD/Snm4 family.</text>
</comment>
<feature type="transmembrane region" description="Helical" evidence="7">
    <location>
        <begin position="266"/>
        <end position="290"/>
    </location>
</feature>
<dbReference type="InterPro" id="IPR006707">
    <property type="entry name" value="T7SS_EccD"/>
</dbReference>
<dbReference type="Proteomes" id="UP001501417">
    <property type="component" value="Unassembled WGS sequence"/>
</dbReference>
<feature type="transmembrane region" description="Helical" evidence="7">
    <location>
        <begin position="235"/>
        <end position="260"/>
    </location>
</feature>
<reference evidence="10" key="1">
    <citation type="journal article" date="2019" name="Int. J. Syst. Evol. Microbiol.">
        <title>The Global Catalogue of Microorganisms (GCM) 10K type strain sequencing project: providing services to taxonomists for standard genome sequencing and annotation.</title>
        <authorList>
            <consortium name="The Broad Institute Genomics Platform"/>
            <consortium name="The Broad Institute Genome Sequencing Center for Infectious Disease"/>
            <person name="Wu L."/>
            <person name="Ma J."/>
        </authorList>
    </citation>
    <scope>NUCLEOTIDE SEQUENCE [LARGE SCALE GENOMIC DNA]</scope>
    <source>
        <strain evidence="10">JCM 17782</strain>
    </source>
</reference>
<evidence type="ECO:0000256" key="7">
    <source>
        <dbReference type="SAM" id="Phobius"/>
    </source>
</evidence>
<evidence type="ECO:0000256" key="5">
    <source>
        <dbReference type="ARBA" id="ARBA00022989"/>
    </source>
</evidence>
<feature type="transmembrane region" description="Helical" evidence="7">
    <location>
        <begin position="154"/>
        <end position="175"/>
    </location>
</feature>
<keyword evidence="10" id="KW-1185">Reference proteome</keyword>
<dbReference type="NCBIfam" id="TIGR03920">
    <property type="entry name" value="T7SS_EccD"/>
    <property type="match status" value="1"/>
</dbReference>